<proteinExistence type="predicted"/>
<dbReference type="AlphaFoldDB" id="A0AAJ4P1N7"/>
<dbReference type="EMBL" id="CP078045">
    <property type="protein sequence ID" value="QXR06188.1"/>
    <property type="molecule type" value="Genomic_DNA"/>
</dbReference>
<reference evidence="2" key="3">
    <citation type="submission" date="2021-06" db="EMBL/GenBank/DDBJ databases">
        <authorList>
            <person name="Diorio-Toth L."/>
        </authorList>
    </citation>
    <scope>NUCLEOTIDE SEQUENCE</scope>
    <source>
        <strain evidence="2">AL_065</strain>
    </source>
</reference>
<protein>
    <submittedName>
        <fullName evidence="2">Uncharacterized protein</fullName>
    </submittedName>
</protein>
<accession>A0AAJ4P1N7</accession>
<evidence type="ECO:0000313" key="2">
    <source>
        <dbReference type="EMBL" id="QXR06188.1"/>
    </source>
</evidence>
<evidence type="ECO:0000256" key="1">
    <source>
        <dbReference type="SAM" id="Coils"/>
    </source>
</evidence>
<dbReference type="Proteomes" id="UP000293391">
    <property type="component" value="Chromosome"/>
</dbReference>
<evidence type="ECO:0000313" key="3">
    <source>
        <dbReference type="Proteomes" id="UP000293391"/>
    </source>
</evidence>
<reference evidence="2" key="1">
    <citation type="submission" date="2018-10" db="EMBL/GenBank/DDBJ databases">
        <authorList>
            <person name="D'Souza A.W."/>
            <person name="Potter R.F."/>
            <person name="Wallace M."/>
            <person name="Shupe A."/>
            <person name="Patel S."/>
            <person name="Sun S."/>
            <person name="Gul D."/>
            <person name="Kwon J.H."/>
            <person name="Andleeb S."/>
            <person name="Burnham C.-A.D."/>
            <person name="Dantas G."/>
        </authorList>
    </citation>
    <scope>NUCLEOTIDE SEQUENCE</scope>
    <source>
        <strain evidence="2">AL_065</strain>
    </source>
</reference>
<name>A0AAJ4P1N7_ACILW</name>
<reference evidence="2" key="2">
    <citation type="journal article" date="2019" name="Nat. Commun.">
        <title>Spatiotemporal dynamics of multidrug resistant bacteria on intensive care unit surfaces.</title>
        <authorList>
            <person name="D'Souza A.W."/>
            <person name="Potter R.F."/>
            <person name="Wallace M."/>
            <person name="Shupe A."/>
            <person name="Patel S."/>
            <person name="Sun X."/>
            <person name="Gul D."/>
            <person name="Kwon J.H."/>
            <person name="Andleeb S."/>
            <person name="Burnham C.D."/>
            <person name="Dantas G."/>
        </authorList>
    </citation>
    <scope>NUCLEOTIDE SEQUENCE</scope>
    <source>
        <strain evidence="2">AL_065</strain>
    </source>
</reference>
<dbReference type="RefSeq" id="WP_129717827.1">
    <property type="nucleotide sequence ID" value="NZ_CP078045.1"/>
</dbReference>
<feature type="coiled-coil region" evidence="1">
    <location>
        <begin position="86"/>
        <end position="113"/>
    </location>
</feature>
<sequence length="140" mass="16236">MLRGKELDQAIENELQLMLLEGYDKSPISHKSVHDRLVAKKHISGGLSTLSNLKRKSLISRYIAEQISSLNLKTKDQQLFVNRKTRQALSNSNKDLQYQVEALEKQLHKNTELLIRIIDEVKVKSSVEIEHILARYLFKR</sequence>
<organism evidence="2 3">
    <name type="scientific">Acinetobacter lwoffii</name>
    <dbReference type="NCBI Taxonomy" id="28090"/>
    <lineage>
        <taxon>Bacteria</taxon>
        <taxon>Pseudomonadati</taxon>
        <taxon>Pseudomonadota</taxon>
        <taxon>Gammaproteobacteria</taxon>
        <taxon>Moraxellales</taxon>
        <taxon>Moraxellaceae</taxon>
        <taxon>Acinetobacter</taxon>
    </lineage>
</organism>
<keyword evidence="1" id="KW-0175">Coiled coil</keyword>
<gene>
    <name evidence="2" type="ORF">EVX74_008535</name>
</gene>